<dbReference type="Gene3D" id="3.10.450.360">
    <property type="match status" value="1"/>
</dbReference>
<keyword evidence="1" id="KW-0732">Signal</keyword>
<protein>
    <submittedName>
        <fullName evidence="3">PepSY-like domain-containing protein</fullName>
    </submittedName>
</protein>
<dbReference type="SUPFAM" id="SSF160574">
    <property type="entry name" value="BT0923-like"/>
    <property type="match status" value="1"/>
</dbReference>
<feature type="domain" description="Putative beta-lactamase-inhibitor-like PepSY-like" evidence="2">
    <location>
        <begin position="54"/>
        <end position="141"/>
    </location>
</feature>
<accession>A0ABW3KF54</accession>
<proteinExistence type="predicted"/>
<evidence type="ECO:0000259" key="2">
    <source>
        <dbReference type="Pfam" id="PF11396"/>
    </source>
</evidence>
<dbReference type="Proteomes" id="UP001597112">
    <property type="component" value="Unassembled WGS sequence"/>
</dbReference>
<feature type="chain" id="PRO_5046361320" evidence="1">
    <location>
        <begin position="19"/>
        <end position="146"/>
    </location>
</feature>
<keyword evidence="4" id="KW-1185">Reference proteome</keyword>
<name>A0ABW3KF54_9BACT</name>
<gene>
    <name evidence="3" type="ORF">ACFQ21_29805</name>
</gene>
<sequence>MKKLIILLLAVWILNVHANAQDIPQSQVPSVILNAFQVKFPNATDVDWELKGDQYKVDFEIGTRDHDVWIDKSGNIKKHKEDISKKDLPQGIVNKIAKDFSSYKIDGTDKIEADGKVVYLVELDGTADDRKVTFTSTGDVQENIVD</sequence>
<evidence type="ECO:0000313" key="3">
    <source>
        <dbReference type="EMBL" id="MFD1003557.1"/>
    </source>
</evidence>
<dbReference type="InterPro" id="IPR021533">
    <property type="entry name" value="PepSY-like"/>
</dbReference>
<dbReference type="EMBL" id="JBHTKA010000016">
    <property type="protein sequence ID" value="MFD1003557.1"/>
    <property type="molecule type" value="Genomic_DNA"/>
</dbReference>
<comment type="caution">
    <text evidence="3">The sequence shown here is derived from an EMBL/GenBank/DDBJ whole genome shotgun (WGS) entry which is preliminary data.</text>
</comment>
<evidence type="ECO:0000313" key="4">
    <source>
        <dbReference type="Proteomes" id="UP001597112"/>
    </source>
</evidence>
<organism evidence="3 4">
    <name type="scientific">Ohtaekwangia kribbensis</name>
    <dbReference type="NCBI Taxonomy" id="688913"/>
    <lineage>
        <taxon>Bacteria</taxon>
        <taxon>Pseudomonadati</taxon>
        <taxon>Bacteroidota</taxon>
        <taxon>Cytophagia</taxon>
        <taxon>Cytophagales</taxon>
        <taxon>Fulvivirgaceae</taxon>
        <taxon>Ohtaekwangia</taxon>
    </lineage>
</organism>
<dbReference type="Pfam" id="PF11396">
    <property type="entry name" value="PepSY_like"/>
    <property type="match status" value="1"/>
</dbReference>
<reference evidence="4" key="1">
    <citation type="journal article" date="2019" name="Int. J. Syst. Evol. Microbiol.">
        <title>The Global Catalogue of Microorganisms (GCM) 10K type strain sequencing project: providing services to taxonomists for standard genome sequencing and annotation.</title>
        <authorList>
            <consortium name="The Broad Institute Genomics Platform"/>
            <consortium name="The Broad Institute Genome Sequencing Center for Infectious Disease"/>
            <person name="Wu L."/>
            <person name="Ma J."/>
        </authorList>
    </citation>
    <scope>NUCLEOTIDE SEQUENCE [LARGE SCALE GENOMIC DNA]</scope>
    <source>
        <strain evidence="4">CCUG 58938</strain>
    </source>
</reference>
<evidence type="ECO:0000256" key="1">
    <source>
        <dbReference type="SAM" id="SignalP"/>
    </source>
</evidence>
<dbReference type="RefSeq" id="WP_377586382.1">
    <property type="nucleotide sequence ID" value="NZ_JBHTKA010000016.1"/>
</dbReference>
<feature type="signal peptide" evidence="1">
    <location>
        <begin position="1"/>
        <end position="18"/>
    </location>
</feature>